<protein>
    <submittedName>
        <fullName evidence="2">ArsR family transcriptional regulator</fullName>
    </submittedName>
</protein>
<sequence>MDAVFRALADPTRRLILDRLYEHNGQTLADLCAGLEMSRQAVSKHLALLEAAGLVSTVRRGREKLHHLDPVPIQEIHDRWIGKFEQARVQAITALRTALEDPHDRDQ</sequence>
<dbReference type="CDD" id="cd00090">
    <property type="entry name" value="HTH_ARSR"/>
    <property type="match status" value="1"/>
</dbReference>
<evidence type="ECO:0000259" key="1">
    <source>
        <dbReference type="PROSITE" id="PS50987"/>
    </source>
</evidence>
<dbReference type="PANTHER" id="PTHR38600">
    <property type="entry name" value="TRANSCRIPTIONAL REGULATORY PROTEIN"/>
    <property type="match status" value="1"/>
</dbReference>
<gene>
    <name evidence="2" type="ORF">EV383_5910</name>
</gene>
<dbReference type="Pfam" id="PF12840">
    <property type="entry name" value="HTH_20"/>
    <property type="match status" value="1"/>
</dbReference>
<dbReference type="InterPro" id="IPR011991">
    <property type="entry name" value="ArsR-like_HTH"/>
</dbReference>
<dbReference type="Gene3D" id="1.10.10.10">
    <property type="entry name" value="Winged helix-like DNA-binding domain superfamily/Winged helix DNA-binding domain"/>
    <property type="match status" value="1"/>
</dbReference>
<dbReference type="PRINTS" id="PR00778">
    <property type="entry name" value="HTHARSR"/>
</dbReference>
<dbReference type="GO" id="GO:0003700">
    <property type="term" value="F:DNA-binding transcription factor activity"/>
    <property type="evidence" value="ECO:0007669"/>
    <property type="project" value="InterPro"/>
</dbReference>
<name>A0A4Q7V3H7_PSEST</name>
<dbReference type="PROSITE" id="PS50987">
    <property type="entry name" value="HTH_ARSR_2"/>
    <property type="match status" value="1"/>
</dbReference>
<evidence type="ECO:0000313" key="3">
    <source>
        <dbReference type="Proteomes" id="UP000291591"/>
    </source>
</evidence>
<accession>A0A4Q7V3H7</accession>
<dbReference type="NCBIfam" id="NF033788">
    <property type="entry name" value="HTH_metalloreg"/>
    <property type="match status" value="1"/>
</dbReference>
<dbReference type="OrthoDB" id="9815653at2"/>
<feature type="domain" description="HTH arsR-type" evidence="1">
    <location>
        <begin position="1"/>
        <end position="88"/>
    </location>
</feature>
<dbReference type="InterPro" id="IPR001845">
    <property type="entry name" value="HTH_ArsR_DNA-bd_dom"/>
</dbReference>
<dbReference type="SMART" id="SM00418">
    <property type="entry name" value="HTH_ARSR"/>
    <property type="match status" value="1"/>
</dbReference>
<dbReference type="Proteomes" id="UP000291591">
    <property type="component" value="Unassembled WGS sequence"/>
</dbReference>
<organism evidence="2 3">
    <name type="scientific">Pseudonocardia sediminis</name>
    <dbReference type="NCBI Taxonomy" id="1397368"/>
    <lineage>
        <taxon>Bacteria</taxon>
        <taxon>Bacillati</taxon>
        <taxon>Actinomycetota</taxon>
        <taxon>Actinomycetes</taxon>
        <taxon>Pseudonocardiales</taxon>
        <taxon>Pseudonocardiaceae</taxon>
        <taxon>Pseudonocardia</taxon>
    </lineage>
</organism>
<dbReference type="EMBL" id="SHKL01000001">
    <property type="protein sequence ID" value="RZT88956.1"/>
    <property type="molecule type" value="Genomic_DNA"/>
</dbReference>
<keyword evidence="3" id="KW-1185">Reference proteome</keyword>
<evidence type="ECO:0000313" key="2">
    <source>
        <dbReference type="EMBL" id="RZT88956.1"/>
    </source>
</evidence>
<proteinExistence type="predicted"/>
<dbReference type="AlphaFoldDB" id="A0A4Q7V3H7"/>
<dbReference type="InterPro" id="IPR036388">
    <property type="entry name" value="WH-like_DNA-bd_sf"/>
</dbReference>
<comment type="caution">
    <text evidence="2">The sequence shown here is derived from an EMBL/GenBank/DDBJ whole genome shotgun (WGS) entry which is preliminary data.</text>
</comment>
<reference evidence="2 3" key="1">
    <citation type="submission" date="2019-02" db="EMBL/GenBank/DDBJ databases">
        <title>Sequencing the genomes of 1000 actinobacteria strains.</title>
        <authorList>
            <person name="Klenk H.-P."/>
        </authorList>
    </citation>
    <scope>NUCLEOTIDE SEQUENCE [LARGE SCALE GENOMIC DNA]</scope>
    <source>
        <strain evidence="2 3">DSM 45779</strain>
    </source>
</reference>
<dbReference type="PANTHER" id="PTHR38600:SF1">
    <property type="entry name" value="TRANSCRIPTIONAL REGULATORY PROTEIN"/>
    <property type="match status" value="1"/>
</dbReference>
<dbReference type="InterPro" id="IPR036390">
    <property type="entry name" value="WH_DNA-bd_sf"/>
</dbReference>
<dbReference type="SUPFAM" id="SSF46785">
    <property type="entry name" value="Winged helix' DNA-binding domain"/>
    <property type="match status" value="1"/>
</dbReference>